<feature type="signal peptide" evidence="22">
    <location>
        <begin position="1"/>
        <end position="19"/>
    </location>
</feature>
<feature type="active site" description="Nucleophile" evidence="19">
    <location>
        <position position="121"/>
    </location>
</feature>
<evidence type="ECO:0000256" key="4">
    <source>
        <dbReference type="ARBA" id="ARBA00022512"/>
    </source>
</evidence>
<dbReference type="InterPro" id="IPR050546">
    <property type="entry name" value="Glycosyl_Hydrlase_16"/>
</dbReference>
<dbReference type="FunFam" id="2.60.120.200:FF:000162">
    <property type="entry name" value="Glycosidase"/>
    <property type="match status" value="1"/>
</dbReference>
<evidence type="ECO:0000256" key="19">
    <source>
        <dbReference type="PIRSR" id="PIRSR037299-1"/>
    </source>
</evidence>
<evidence type="ECO:0000256" key="15">
    <source>
        <dbReference type="ARBA" id="ARBA00023295"/>
    </source>
</evidence>
<dbReference type="PROSITE" id="PS51257">
    <property type="entry name" value="PROKAR_LIPOPROTEIN"/>
    <property type="match status" value="1"/>
</dbReference>
<dbReference type="GO" id="GO:0009277">
    <property type="term" value="C:fungal-type cell wall"/>
    <property type="evidence" value="ECO:0007669"/>
    <property type="project" value="EnsemblFungi"/>
</dbReference>
<feature type="chain" id="PRO_5044694527" description="Crh-like protein" evidence="22">
    <location>
        <begin position="20"/>
        <end position="490"/>
    </location>
</feature>
<dbReference type="AlphaFoldDB" id="A0A8X7NIW9"/>
<keyword evidence="10 18" id="KW-0378">Hydrolase</keyword>
<feature type="active site" description="Proton donor" evidence="19">
    <location>
        <position position="125"/>
    </location>
</feature>
<keyword evidence="6" id="KW-0336">GPI-anchor</keyword>
<dbReference type="InterPro" id="IPR013320">
    <property type="entry name" value="ConA-like_dom_sf"/>
</dbReference>
<dbReference type="Proteomes" id="UP000590412">
    <property type="component" value="Unassembled WGS sequence"/>
</dbReference>
<evidence type="ECO:0000313" key="25">
    <source>
        <dbReference type="Proteomes" id="UP000590412"/>
    </source>
</evidence>
<evidence type="ECO:0000256" key="11">
    <source>
        <dbReference type="ARBA" id="ARBA00023136"/>
    </source>
</evidence>
<evidence type="ECO:0000256" key="12">
    <source>
        <dbReference type="ARBA" id="ARBA00023157"/>
    </source>
</evidence>
<sequence length="490" mass="51869">MLISRAFSLASILITTVSAATSTASCNPIKSSSCSPNPALGGSMQENFQNGLGSYFTNSGNQGDVKTGDEGLSLTVNKRFDNPSIHSDFYLMFGYVEVELKAGEGKGIVSSFFLQSDDLDEIDIELFGGDEYEWQSNYFVQGNTSTYDRGGYHSINPSPLTNYHKYAINWTKDSLDWIVDGSVIRSLHITNSQGYPQSPMRIYAGIWAGGDPSNEEGTILWAGGETDYSQAPFTMHIKSITAIDYSTGSEYSYSDQSGYWQSIDAKDGEVNGRYSDAQSDVNKAVNGDSIENSGSSDSPSTTQSSSESSSTTESSSESSSTTESSSESSSTTESSSESSSTTESSSESSSTTESSSESSSTTESSSESSSTTENSSSFSESTQESQSSSEPNSSASSAETTETSESTQTTRGGANKVETDASSFSSSVATTSAETDSSEQETTTSSSSSSDETHSVSSSSENSACRFTSPRSMQFVTVLVSFVSFGFVLV</sequence>
<evidence type="ECO:0000256" key="22">
    <source>
        <dbReference type="SAM" id="SignalP"/>
    </source>
</evidence>
<dbReference type="GO" id="GO:0000131">
    <property type="term" value="C:incipient cellular bud site"/>
    <property type="evidence" value="ECO:0007669"/>
    <property type="project" value="EnsemblFungi"/>
</dbReference>
<reference evidence="24" key="1">
    <citation type="submission" date="2020-03" db="EMBL/GenBank/DDBJ databases">
        <title>FDA dAtabase for Regulatory Grade micrObial Sequences (FDA-ARGOS): Supporting development and validation of Infectious Disease Dx tests.</title>
        <authorList>
            <person name="Campos J."/>
            <person name="Goldberg B."/>
            <person name="Tallon L."/>
            <person name="Sadzewicz L."/>
            <person name="Vavikolanu K."/>
            <person name="Mehta A."/>
            <person name="Aluvathingal J."/>
            <person name="Nadendla S."/>
            <person name="Nandy P."/>
            <person name="Geyer C."/>
            <person name="Yan Y."/>
            <person name="Sichtig H."/>
        </authorList>
    </citation>
    <scope>NUCLEOTIDE SEQUENCE [LARGE SCALE GENOMIC DNA]</scope>
    <source>
        <strain evidence="24">FDAARGOS_652</strain>
    </source>
</reference>
<evidence type="ECO:0000256" key="16">
    <source>
        <dbReference type="ARBA" id="ARBA00023316"/>
    </source>
</evidence>
<evidence type="ECO:0000256" key="6">
    <source>
        <dbReference type="ARBA" id="ARBA00022622"/>
    </source>
</evidence>
<evidence type="ECO:0000256" key="8">
    <source>
        <dbReference type="ARBA" id="ARBA00022679"/>
    </source>
</evidence>
<dbReference type="GO" id="GO:0031505">
    <property type="term" value="P:fungal-type cell wall organization"/>
    <property type="evidence" value="ECO:0007669"/>
    <property type="project" value="EnsemblFungi"/>
</dbReference>
<dbReference type="GO" id="GO:0016757">
    <property type="term" value="F:glycosyltransferase activity"/>
    <property type="evidence" value="ECO:0007669"/>
    <property type="project" value="UniProtKB-KW"/>
</dbReference>
<dbReference type="GO" id="GO:0008843">
    <property type="term" value="F:endochitinase activity"/>
    <property type="evidence" value="ECO:0007669"/>
    <property type="project" value="UniProtKB-EC"/>
</dbReference>
<evidence type="ECO:0000256" key="14">
    <source>
        <dbReference type="ARBA" id="ARBA00023288"/>
    </source>
</evidence>
<evidence type="ECO:0000256" key="17">
    <source>
        <dbReference type="ARBA" id="ARBA00038074"/>
    </source>
</evidence>
<comment type="similarity">
    <text evidence="17">Belongs to the glycosyl hydrolase 16 family. CRH1 subfamily.</text>
</comment>
<organism evidence="24 25">
    <name type="scientific">Candida parapsilosis</name>
    <name type="common">Yeast</name>
    <dbReference type="NCBI Taxonomy" id="5480"/>
    <lineage>
        <taxon>Eukaryota</taxon>
        <taxon>Fungi</taxon>
        <taxon>Dikarya</taxon>
        <taxon>Ascomycota</taxon>
        <taxon>Saccharomycotina</taxon>
        <taxon>Pichiomycetes</taxon>
        <taxon>Debaryomycetaceae</taxon>
        <taxon>Candida/Lodderomyces clade</taxon>
        <taxon>Candida</taxon>
    </lineage>
</organism>
<feature type="disulfide bond" evidence="20">
    <location>
        <begin position="26"/>
        <end position="34"/>
    </location>
</feature>
<feature type="region of interest" description="Disordered" evidence="21">
    <location>
        <begin position="284"/>
        <end position="467"/>
    </location>
</feature>
<dbReference type="PIRSF" id="PIRSF037299">
    <property type="entry name" value="Glycosidase_CRH1_prd"/>
    <property type="match status" value="1"/>
</dbReference>
<dbReference type="EC" id="3.2.-.-" evidence="18"/>
<evidence type="ECO:0000256" key="20">
    <source>
        <dbReference type="PIRSR" id="PIRSR037299-2"/>
    </source>
</evidence>
<evidence type="ECO:0000256" key="3">
    <source>
        <dbReference type="ARBA" id="ARBA00004589"/>
    </source>
</evidence>
<evidence type="ECO:0000259" key="23">
    <source>
        <dbReference type="PROSITE" id="PS51762"/>
    </source>
</evidence>
<comment type="subcellular location">
    <subcellularLocation>
        <location evidence="3">Membrane</location>
        <topology evidence="3">Lipid-anchor</topology>
        <topology evidence="3">GPI-anchor</topology>
    </subcellularLocation>
    <subcellularLocation>
        <location evidence="2">Secreted</location>
        <location evidence="2">Cell wall</location>
    </subcellularLocation>
</comment>
<accession>A0A8X7NIW9</accession>
<evidence type="ECO:0000256" key="9">
    <source>
        <dbReference type="ARBA" id="ARBA00022729"/>
    </source>
</evidence>
<protein>
    <recommendedName>
        <fullName evidence="18">Crh-like protein</fullName>
        <ecNumber evidence="18">3.2.-.-</ecNumber>
    </recommendedName>
</protein>
<evidence type="ECO:0000256" key="5">
    <source>
        <dbReference type="ARBA" id="ARBA00022525"/>
    </source>
</evidence>
<dbReference type="EMBL" id="JABWAB010000007">
    <property type="protein sequence ID" value="KAF6046978.1"/>
    <property type="molecule type" value="Genomic_DNA"/>
</dbReference>
<keyword evidence="11 18" id="KW-0472">Membrane</keyword>
<gene>
    <name evidence="24" type="ORF">FOB60_004514</name>
</gene>
<feature type="compositionally biased region" description="Low complexity" evidence="21">
    <location>
        <begin position="420"/>
        <end position="463"/>
    </location>
</feature>
<evidence type="ECO:0000256" key="2">
    <source>
        <dbReference type="ARBA" id="ARBA00004191"/>
    </source>
</evidence>
<dbReference type="InterPro" id="IPR000757">
    <property type="entry name" value="Beta-glucanase-like"/>
</dbReference>
<keyword evidence="5" id="KW-0964">Secreted</keyword>
<dbReference type="PANTHER" id="PTHR10963">
    <property type="entry name" value="GLYCOSYL HYDROLASE-RELATED"/>
    <property type="match status" value="1"/>
</dbReference>
<dbReference type="GO" id="GO:0005975">
    <property type="term" value="P:carbohydrate metabolic process"/>
    <property type="evidence" value="ECO:0007669"/>
    <property type="project" value="InterPro"/>
</dbReference>
<keyword evidence="9 22" id="KW-0732">Signal</keyword>
<dbReference type="PROSITE" id="PS51762">
    <property type="entry name" value="GH16_2"/>
    <property type="match status" value="1"/>
</dbReference>
<evidence type="ECO:0000313" key="24">
    <source>
        <dbReference type="EMBL" id="KAF6046978.1"/>
    </source>
</evidence>
<comment type="caution">
    <text evidence="24">The sequence shown here is derived from an EMBL/GenBank/DDBJ whole genome shotgun (WGS) entry which is preliminary data.</text>
</comment>
<dbReference type="Gene3D" id="2.60.120.200">
    <property type="match status" value="1"/>
</dbReference>
<keyword evidence="14" id="KW-0449">Lipoprotein</keyword>
<dbReference type="InterPro" id="IPR017168">
    <property type="entry name" value="CHR-like"/>
</dbReference>
<keyword evidence="12 20" id="KW-1015">Disulfide bond</keyword>
<keyword evidence="7" id="KW-0328">Glycosyltransferase</keyword>
<evidence type="ECO:0000256" key="10">
    <source>
        <dbReference type="ARBA" id="ARBA00022801"/>
    </source>
</evidence>
<feature type="compositionally biased region" description="Low complexity" evidence="21">
    <location>
        <begin position="295"/>
        <end position="410"/>
    </location>
</feature>
<evidence type="ECO:0000256" key="21">
    <source>
        <dbReference type="SAM" id="MobiDB-lite"/>
    </source>
</evidence>
<dbReference type="Pfam" id="PF00722">
    <property type="entry name" value="Glyco_hydro_16"/>
    <property type="match status" value="1"/>
</dbReference>
<evidence type="ECO:0000256" key="13">
    <source>
        <dbReference type="ARBA" id="ARBA00023180"/>
    </source>
</evidence>
<dbReference type="GO" id="GO:0006030">
    <property type="term" value="P:chitin metabolic process"/>
    <property type="evidence" value="ECO:0007669"/>
    <property type="project" value="EnsemblFungi"/>
</dbReference>
<keyword evidence="4" id="KW-0134">Cell wall</keyword>
<name>A0A8X7NIW9_CANPA</name>
<comment type="catalytic activity">
    <reaction evidence="1">
        <text>Random endo-hydrolysis of N-acetyl-beta-D-glucosaminide (1-&gt;4)-beta-linkages in chitin and chitodextrins.</text>
        <dbReference type="EC" id="3.2.1.14"/>
    </reaction>
</comment>
<dbReference type="PANTHER" id="PTHR10963:SF68">
    <property type="entry name" value="GLYCOSIDASE CRH1-RELATED"/>
    <property type="match status" value="1"/>
</dbReference>
<evidence type="ECO:0000256" key="1">
    <source>
        <dbReference type="ARBA" id="ARBA00000822"/>
    </source>
</evidence>
<evidence type="ECO:0000256" key="18">
    <source>
        <dbReference type="PIRNR" id="PIRNR037299"/>
    </source>
</evidence>
<proteinExistence type="inferred from homology"/>
<keyword evidence="13" id="KW-0325">Glycoprotein</keyword>
<dbReference type="GO" id="GO:0098552">
    <property type="term" value="C:side of membrane"/>
    <property type="evidence" value="ECO:0007669"/>
    <property type="project" value="UniProtKB-KW"/>
</dbReference>
<feature type="domain" description="GH16" evidence="23">
    <location>
        <begin position="30"/>
        <end position="237"/>
    </location>
</feature>
<evidence type="ECO:0000256" key="7">
    <source>
        <dbReference type="ARBA" id="ARBA00022676"/>
    </source>
</evidence>
<dbReference type="CDD" id="cd02183">
    <property type="entry name" value="GH16_fungal_CRH1_transglycosylase"/>
    <property type="match status" value="1"/>
</dbReference>
<keyword evidence="16" id="KW-0961">Cell wall biogenesis/degradation</keyword>
<keyword evidence="8" id="KW-0808">Transferase</keyword>
<keyword evidence="15" id="KW-0326">Glycosidase</keyword>
<dbReference type="SUPFAM" id="SSF49899">
    <property type="entry name" value="Concanavalin A-like lectins/glucanases"/>
    <property type="match status" value="1"/>
</dbReference>